<protein>
    <submittedName>
        <fullName evidence="2">Uncharacterized protein</fullName>
    </submittedName>
</protein>
<dbReference type="Proteomes" id="UP000765509">
    <property type="component" value="Unassembled WGS sequence"/>
</dbReference>
<dbReference type="AlphaFoldDB" id="A0A9Q3HCG0"/>
<sequence length="172" mass="19821">MSQRQVPEVLIIFEPKLELSMSNSNRYKSHPGGSDRHLHEPVQEVFHGLKGKILGNVPTNMPRSYELIKNPEKAPQRGGNGEILQWMEHTIIQTSNQNEGGKQGICPSSFYQKATSQPTSPRREEEKGKEVEETIIPKLEDTMDNVFKIVRALMEFKDKEEQRMRQPHFPKK</sequence>
<evidence type="ECO:0000256" key="1">
    <source>
        <dbReference type="SAM" id="MobiDB-lite"/>
    </source>
</evidence>
<name>A0A9Q3HCG0_9BASI</name>
<comment type="caution">
    <text evidence="2">The sequence shown here is derived from an EMBL/GenBank/DDBJ whole genome shotgun (WGS) entry which is preliminary data.</text>
</comment>
<keyword evidence="3" id="KW-1185">Reference proteome</keyword>
<feature type="compositionally biased region" description="Polar residues" evidence="1">
    <location>
        <begin position="109"/>
        <end position="120"/>
    </location>
</feature>
<reference evidence="2" key="1">
    <citation type="submission" date="2021-03" db="EMBL/GenBank/DDBJ databases">
        <title>Draft genome sequence of rust myrtle Austropuccinia psidii MF-1, a brazilian biotype.</title>
        <authorList>
            <person name="Quecine M.C."/>
            <person name="Pachon D.M.R."/>
            <person name="Bonatelli M.L."/>
            <person name="Correr F.H."/>
            <person name="Franceschini L.M."/>
            <person name="Leite T.F."/>
            <person name="Margarido G.R.A."/>
            <person name="Almeida C.A."/>
            <person name="Ferrarezi J.A."/>
            <person name="Labate C.A."/>
        </authorList>
    </citation>
    <scope>NUCLEOTIDE SEQUENCE</scope>
    <source>
        <strain evidence="2">MF-1</strain>
    </source>
</reference>
<gene>
    <name evidence="2" type="ORF">O181_037334</name>
</gene>
<organism evidence="2 3">
    <name type="scientific">Austropuccinia psidii MF-1</name>
    <dbReference type="NCBI Taxonomy" id="1389203"/>
    <lineage>
        <taxon>Eukaryota</taxon>
        <taxon>Fungi</taxon>
        <taxon>Dikarya</taxon>
        <taxon>Basidiomycota</taxon>
        <taxon>Pucciniomycotina</taxon>
        <taxon>Pucciniomycetes</taxon>
        <taxon>Pucciniales</taxon>
        <taxon>Sphaerophragmiaceae</taxon>
        <taxon>Austropuccinia</taxon>
    </lineage>
</organism>
<evidence type="ECO:0000313" key="2">
    <source>
        <dbReference type="EMBL" id="MBW0497619.1"/>
    </source>
</evidence>
<evidence type="ECO:0000313" key="3">
    <source>
        <dbReference type="Proteomes" id="UP000765509"/>
    </source>
</evidence>
<feature type="compositionally biased region" description="Basic and acidic residues" evidence="1">
    <location>
        <begin position="121"/>
        <end position="131"/>
    </location>
</feature>
<feature type="region of interest" description="Disordered" evidence="1">
    <location>
        <begin position="106"/>
        <end position="131"/>
    </location>
</feature>
<accession>A0A9Q3HCG0</accession>
<dbReference type="EMBL" id="AVOT02014282">
    <property type="protein sequence ID" value="MBW0497619.1"/>
    <property type="molecule type" value="Genomic_DNA"/>
</dbReference>
<proteinExistence type="predicted"/>